<accession>A0A225VK29</accession>
<comment type="caution">
    <text evidence="2">The sequence shown here is derived from an EMBL/GenBank/DDBJ whole genome shotgun (WGS) entry which is preliminary data.</text>
</comment>
<dbReference type="Pfam" id="PF00078">
    <property type="entry name" value="RVT_1"/>
    <property type="match status" value="1"/>
</dbReference>
<keyword evidence="3" id="KW-1185">Reference proteome</keyword>
<dbReference type="InterPro" id="IPR043502">
    <property type="entry name" value="DNA/RNA_pol_sf"/>
</dbReference>
<dbReference type="STRING" id="4795.A0A225VK29"/>
<feature type="domain" description="Reverse transcriptase" evidence="1">
    <location>
        <begin position="8"/>
        <end position="214"/>
    </location>
</feature>
<dbReference type="PROSITE" id="PS50878">
    <property type="entry name" value="RT_POL"/>
    <property type="match status" value="1"/>
</dbReference>
<dbReference type="InterPro" id="IPR051320">
    <property type="entry name" value="Viral_Replic_Matur_Polypro"/>
</dbReference>
<sequence>MLIKGMLSAKIITTFTSPWASPIVVIIKANEVDIRLCIDYQVVNSFTRLMVYPMPLINDLLEDLDKALWYCSLDMASGFWVVSMTPRARLVSAFITPFGLFEWTRMPFGLKNAPQIYQRIVDNVLYGHMRIKPDQDLSNPVDVFEEGEPEPEPKPSVLGRRSYVDDILVTGDSWDSMCNRVDKLLNVCDRWKLSISVAKSYWGRRKVAYLGHEVSSAGLEAKPKELDAIANLPFPTKLKAMRSFL</sequence>
<name>A0A225VK29_9STRA</name>
<dbReference type="EMBL" id="NBNE01004260">
    <property type="protein sequence ID" value="OWZ05763.1"/>
    <property type="molecule type" value="Genomic_DNA"/>
</dbReference>
<dbReference type="AlphaFoldDB" id="A0A225VK29"/>
<dbReference type="InterPro" id="IPR043128">
    <property type="entry name" value="Rev_trsase/Diguanyl_cyclase"/>
</dbReference>
<keyword evidence="2" id="KW-0808">Transferase</keyword>
<evidence type="ECO:0000313" key="3">
    <source>
        <dbReference type="Proteomes" id="UP000198211"/>
    </source>
</evidence>
<keyword evidence="2" id="KW-0695">RNA-directed DNA polymerase</keyword>
<dbReference type="Proteomes" id="UP000198211">
    <property type="component" value="Unassembled WGS sequence"/>
</dbReference>
<organism evidence="2 3">
    <name type="scientific">Phytophthora megakarya</name>
    <dbReference type="NCBI Taxonomy" id="4795"/>
    <lineage>
        <taxon>Eukaryota</taxon>
        <taxon>Sar</taxon>
        <taxon>Stramenopiles</taxon>
        <taxon>Oomycota</taxon>
        <taxon>Peronosporomycetes</taxon>
        <taxon>Peronosporales</taxon>
        <taxon>Peronosporaceae</taxon>
        <taxon>Phytophthora</taxon>
    </lineage>
</organism>
<dbReference type="PANTHER" id="PTHR33064">
    <property type="entry name" value="POL PROTEIN"/>
    <property type="match status" value="1"/>
</dbReference>
<dbReference type="SUPFAM" id="SSF56672">
    <property type="entry name" value="DNA/RNA polymerases"/>
    <property type="match status" value="1"/>
</dbReference>
<dbReference type="Gene3D" id="3.30.70.270">
    <property type="match status" value="1"/>
</dbReference>
<dbReference type="OrthoDB" id="121592at2759"/>
<dbReference type="GO" id="GO:0003964">
    <property type="term" value="F:RNA-directed DNA polymerase activity"/>
    <property type="evidence" value="ECO:0007669"/>
    <property type="project" value="UniProtKB-KW"/>
</dbReference>
<evidence type="ECO:0000313" key="2">
    <source>
        <dbReference type="EMBL" id="OWZ05763.1"/>
    </source>
</evidence>
<evidence type="ECO:0000259" key="1">
    <source>
        <dbReference type="PROSITE" id="PS50878"/>
    </source>
</evidence>
<protein>
    <submittedName>
        <fullName evidence="2">Reverse transcriptase</fullName>
    </submittedName>
</protein>
<reference evidence="3" key="1">
    <citation type="submission" date="2017-03" db="EMBL/GenBank/DDBJ databases">
        <title>Phytopthora megakarya and P. palmivora, two closely related causual agents of cacao black pod achieved similar genome size and gene model numbers by different mechanisms.</title>
        <authorList>
            <person name="Ali S."/>
            <person name="Shao J."/>
            <person name="Larry D.J."/>
            <person name="Kronmiller B."/>
            <person name="Shen D."/>
            <person name="Strem M.D."/>
            <person name="Melnick R.L."/>
            <person name="Guiltinan M.J."/>
            <person name="Tyler B.M."/>
            <person name="Meinhardt L.W."/>
            <person name="Bailey B.A."/>
        </authorList>
    </citation>
    <scope>NUCLEOTIDE SEQUENCE [LARGE SCALE GENOMIC DNA]</scope>
    <source>
        <strain evidence="3">zdho120</strain>
    </source>
</reference>
<gene>
    <name evidence="2" type="ORF">PHMEG_00022083</name>
</gene>
<dbReference type="PANTHER" id="PTHR33064:SF37">
    <property type="entry name" value="RIBONUCLEASE H"/>
    <property type="match status" value="1"/>
</dbReference>
<dbReference type="InterPro" id="IPR000477">
    <property type="entry name" value="RT_dom"/>
</dbReference>
<proteinExistence type="predicted"/>
<keyword evidence="2" id="KW-0548">Nucleotidyltransferase</keyword>
<dbReference type="Gene3D" id="3.10.10.10">
    <property type="entry name" value="HIV Type 1 Reverse Transcriptase, subunit A, domain 1"/>
    <property type="match status" value="1"/>
</dbReference>
<dbReference type="CDD" id="cd01647">
    <property type="entry name" value="RT_LTR"/>
    <property type="match status" value="1"/>
</dbReference>